<name>A0ABT0UVZ1_9ACTN</name>
<dbReference type="PANTHER" id="PTHR42802">
    <property type="entry name" value="MONOOXYGENASE"/>
    <property type="match status" value="1"/>
</dbReference>
<comment type="cofactor">
    <cofactor evidence="1">
        <name>FAD</name>
        <dbReference type="ChEBI" id="CHEBI:57692"/>
    </cofactor>
</comment>
<evidence type="ECO:0000256" key="13">
    <source>
        <dbReference type="ARBA" id="ARBA00032493"/>
    </source>
</evidence>
<dbReference type="Proteomes" id="UP001431429">
    <property type="component" value="Unassembled WGS sequence"/>
</dbReference>
<evidence type="ECO:0000313" key="16">
    <source>
        <dbReference type="EMBL" id="MCM2392757.1"/>
    </source>
</evidence>
<organism evidence="16 17">
    <name type="scientific">Streptomyces albipurpureus</name>
    <dbReference type="NCBI Taxonomy" id="2897419"/>
    <lineage>
        <taxon>Bacteria</taxon>
        <taxon>Bacillati</taxon>
        <taxon>Actinomycetota</taxon>
        <taxon>Actinomycetes</taxon>
        <taxon>Kitasatosporales</taxon>
        <taxon>Streptomycetaceae</taxon>
        <taxon>Streptomyces</taxon>
    </lineage>
</organism>
<keyword evidence="6" id="KW-0285">Flavoprotein</keyword>
<evidence type="ECO:0000256" key="14">
    <source>
        <dbReference type="ARBA" id="ARBA00032738"/>
    </source>
</evidence>
<keyword evidence="17" id="KW-1185">Reference proteome</keyword>
<dbReference type="EMBL" id="JAMQAW010000046">
    <property type="protein sequence ID" value="MCM2392757.1"/>
    <property type="molecule type" value="Genomic_DNA"/>
</dbReference>
<keyword evidence="7" id="KW-0274">FAD</keyword>
<dbReference type="PRINTS" id="PR00368">
    <property type="entry name" value="FADPNR"/>
</dbReference>
<dbReference type="InterPro" id="IPR036188">
    <property type="entry name" value="FAD/NAD-bd_sf"/>
</dbReference>
<dbReference type="PANTHER" id="PTHR42802:SF1">
    <property type="entry name" value="L-ORNITHINE N(5)-MONOOXYGENASE"/>
    <property type="match status" value="1"/>
</dbReference>
<dbReference type="InterPro" id="IPR025700">
    <property type="entry name" value="Lys/Orn_oxygenase"/>
</dbReference>
<keyword evidence="8" id="KW-0521">NADP</keyword>
<dbReference type="EC" id="1.14.13.59" evidence="4"/>
<evidence type="ECO:0000256" key="5">
    <source>
        <dbReference type="ARBA" id="ARBA00016406"/>
    </source>
</evidence>
<proteinExistence type="inferred from homology"/>
<comment type="pathway">
    <text evidence="2">Siderophore biosynthesis.</text>
</comment>
<comment type="catalytic activity">
    <reaction evidence="15">
        <text>L-lysine + NADPH + O2 = N(6)-hydroxy-L-lysine + NADP(+) + H2O</text>
        <dbReference type="Rhea" id="RHEA:23228"/>
        <dbReference type="ChEBI" id="CHEBI:15377"/>
        <dbReference type="ChEBI" id="CHEBI:15379"/>
        <dbReference type="ChEBI" id="CHEBI:32551"/>
        <dbReference type="ChEBI" id="CHEBI:57783"/>
        <dbReference type="ChEBI" id="CHEBI:57820"/>
        <dbReference type="ChEBI" id="CHEBI:58349"/>
        <dbReference type="EC" id="1.14.13.59"/>
    </reaction>
</comment>
<gene>
    <name evidence="16" type="ORF">NBG84_31480</name>
</gene>
<keyword evidence="9" id="KW-0560">Oxidoreductase</keyword>
<evidence type="ECO:0000256" key="2">
    <source>
        <dbReference type="ARBA" id="ARBA00004924"/>
    </source>
</evidence>
<comment type="similarity">
    <text evidence="3">Belongs to the lysine N(6)-hydroxylase/L-ornithine N(5)-oxygenase family.</text>
</comment>
<evidence type="ECO:0000256" key="8">
    <source>
        <dbReference type="ARBA" id="ARBA00022857"/>
    </source>
</evidence>
<accession>A0ABT0UVZ1</accession>
<evidence type="ECO:0000256" key="12">
    <source>
        <dbReference type="ARBA" id="ARBA00031158"/>
    </source>
</evidence>
<evidence type="ECO:0000256" key="15">
    <source>
        <dbReference type="ARBA" id="ARBA00048407"/>
    </source>
</evidence>
<evidence type="ECO:0000256" key="4">
    <source>
        <dbReference type="ARBA" id="ARBA00013076"/>
    </source>
</evidence>
<sequence length="474" mass="52065">MPAGHASIAQRETPTEDLVGIGFGPANLALAIAIEEHNSNCAPDRVLRSAFVERQTGFGWHQGMLLEGATMQVSFLKDLVTMRDPGSRFTFLRYLHERGRLADFINQKSFFPTRVEFHDYLAWCAASFGNQVSYGSEAIAVRPVQHNGRVGSLDVALREADGPSGGTEQVVRARNIVLGTGLRAQLPEGVFAGEHVWHNRDLLFRAKELKERPHRRFTVVGAGQSAAETADYLYRTFPDAEVCAVFTRYGYSPADDSPFANRIFDPSAVDDFYDAPEDVKRALLEYHGNTNYSVVDCDLIEELYRTVYQEKVAGTERLRILRTTALTGVEEIARGARAVVTSLTTGERSTLDCDAVVLATGYRPRDPRELLGPLAEHCLTDSQGRLRIDRDHRLLMDDQVKAGVYLQGAATEHTHGITSSLLSTLAVRSGEIRDSLLRRTHGRALAPAVGVVLSGDVPFPAALDTEAVTAPSGR</sequence>
<evidence type="ECO:0000256" key="1">
    <source>
        <dbReference type="ARBA" id="ARBA00001974"/>
    </source>
</evidence>
<evidence type="ECO:0000256" key="9">
    <source>
        <dbReference type="ARBA" id="ARBA00023002"/>
    </source>
</evidence>
<dbReference type="Pfam" id="PF13434">
    <property type="entry name" value="Lys_Orn_oxgnase"/>
    <property type="match status" value="1"/>
</dbReference>
<dbReference type="Gene3D" id="3.50.50.60">
    <property type="entry name" value="FAD/NAD(P)-binding domain"/>
    <property type="match status" value="1"/>
</dbReference>
<dbReference type="RefSeq" id="WP_250923114.1">
    <property type="nucleotide sequence ID" value="NZ_JAMQAW010000046.1"/>
</dbReference>
<reference evidence="16" key="1">
    <citation type="submission" date="2022-06" db="EMBL/GenBank/DDBJ databases">
        <title>Genome public.</title>
        <authorList>
            <person name="Sun Q."/>
        </authorList>
    </citation>
    <scope>NUCLEOTIDE SEQUENCE</scope>
    <source>
        <strain evidence="16">CWNU-1</strain>
    </source>
</reference>
<evidence type="ECO:0000256" key="7">
    <source>
        <dbReference type="ARBA" id="ARBA00022827"/>
    </source>
</evidence>
<comment type="caution">
    <text evidence="16">The sequence shown here is derived from an EMBL/GenBank/DDBJ whole genome shotgun (WGS) entry which is preliminary data.</text>
</comment>
<evidence type="ECO:0000256" key="3">
    <source>
        <dbReference type="ARBA" id="ARBA00007588"/>
    </source>
</evidence>
<dbReference type="SUPFAM" id="SSF51905">
    <property type="entry name" value="FAD/NAD(P)-binding domain"/>
    <property type="match status" value="2"/>
</dbReference>
<evidence type="ECO:0000256" key="6">
    <source>
        <dbReference type="ARBA" id="ARBA00022630"/>
    </source>
</evidence>
<protein>
    <recommendedName>
        <fullName evidence="5">L-lysine N6-monooxygenase MbtG</fullName>
        <ecNumber evidence="4">1.14.13.59</ecNumber>
    </recommendedName>
    <alternativeName>
        <fullName evidence="14">Lysine 6-N-hydroxylase</fullName>
    </alternativeName>
    <alternativeName>
        <fullName evidence="13">Lysine N6-hydroxylase</fullName>
    </alternativeName>
    <alternativeName>
        <fullName evidence="11">Lysine-N-oxygenase</fullName>
    </alternativeName>
    <alternativeName>
        <fullName evidence="12">Mycobactin synthase protein G</fullName>
    </alternativeName>
</protein>
<evidence type="ECO:0000256" key="10">
    <source>
        <dbReference type="ARBA" id="ARBA00023033"/>
    </source>
</evidence>
<evidence type="ECO:0000313" key="17">
    <source>
        <dbReference type="Proteomes" id="UP001431429"/>
    </source>
</evidence>
<keyword evidence="10" id="KW-0503">Monooxygenase</keyword>
<evidence type="ECO:0000256" key="11">
    <source>
        <dbReference type="ARBA" id="ARBA00029939"/>
    </source>
</evidence>